<feature type="transmembrane region" description="Helical" evidence="1">
    <location>
        <begin position="676"/>
        <end position="694"/>
    </location>
</feature>
<name>A0ABW4R527_9RHOB</name>
<dbReference type="Gene3D" id="3.40.50.880">
    <property type="match status" value="1"/>
</dbReference>
<evidence type="ECO:0000313" key="5">
    <source>
        <dbReference type="Proteomes" id="UP001597213"/>
    </source>
</evidence>
<feature type="domain" description="DUF4159" evidence="3">
    <location>
        <begin position="726"/>
        <end position="943"/>
    </location>
</feature>
<feature type="domain" description="Aerotolerance regulator N-terminal" evidence="2">
    <location>
        <begin position="8"/>
        <end position="81"/>
    </location>
</feature>
<protein>
    <submittedName>
        <fullName evidence="4">DUF4159 domain-containing protein</fullName>
    </submittedName>
</protein>
<dbReference type="Pfam" id="PF07584">
    <property type="entry name" value="BatA"/>
    <property type="match status" value="1"/>
</dbReference>
<proteinExistence type="predicted"/>
<dbReference type="Gene3D" id="3.40.50.12140">
    <property type="entry name" value="Domain of unknown function DUF4159"/>
    <property type="match status" value="1"/>
</dbReference>
<dbReference type="Pfam" id="PF13709">
    <property type="entry name" value="DUF4159"/>
    <property type="match status" value="1"/>
</dbReference>
<gene>
    <name evidence="4" type="ORF">ACFSCT_05245</name>
</gene>
<keyword evidence="5" id="KW-1185">Reference proteome</keyword>
<sequence length="974" mass="102083">MFTLGALGFASPWILTALVALPALWVILRAMPPGPRLVSFPAVGLLLGLRDKRPEARRTPWWLLLLRMLAVAALILAFAGPVWRPAAQPGGTGPMLLVVDAGWSAAPNWQQTQRRMVQELEQAAGRPVAVLLADGRADDAALAFAAGPDLVRMARAARPVAWPGAFPEDPQKSLSAAPKGELQTLWLSDGADHPNRGRWMDALVARGSVTVVPPTLPVLSLQLAGPEGNALTLHGVDPNATAEAVPKVVALGPDPQGIERDLAVLTPGEAAADGDRPVAITLQPELRNRVTRFQVQAQDSAGAVVLADDRVRRRKVALVGSTVANTEGQALLSPLHYLRRALAPTTELSEGGLSEILPAAPDVIILADEPPGGETAQLAEWVQAGGTLIRFAGPRMAAAERVEDDPLLPVRLRAGGRDIGGALSWGDPRALAPFSPDGPFAGLVPPDEVTVRAQIMAEPSPELAQATIAALSDNTPLVTRAARGDGQVILFHVTANAEWSSLPLSGLFVQMLNRLVQSARGMGEVTDQAAPEAHLNATEPQADFWTAESLLDGFGRPVPPEGLAPVPNAQFSKGLPGPEMPAGLYRAGERVHALNAGTKLAPAVWPATVRMEQAARAPGLALRGWLLALAAALMALDALASVLVNRARRGGGGVGGGVGGGTGGNMGGNMGGGAPAGAVAAIVLLVLAGVFAPMPAHAQEPPAATAEEVTPDPDPRLLKAADEVALAYVVTGDPAVDRAAEAGLKGLSQGLAARTTVEPGAPIGVDLDVDDLSVLTFLYWPITDTQPAPSPAAYVRLNRFLRTGGLILFDTRDADIAGTGAPDQSAALQRLAAPLEIPALAPVPQDHVLTRTFYLLDYFPGRFDNGEVWAEAPPPDAVQTEGVPFRHLNDGVSPVIIGGNDWAGAWAIDDRGLPMFTVGRGYDGERQREMALRFGINLIMYVLTGNYKSDQVHVPALLERLRQDEIAPQPRVGQ</sequence>
<dbReference type="NCBIfam" id="TIGR02226">
    <property type="entry name" value="two_anch"/>
    <property type="match status" value="1"/>
</dbReference>
<organism evidence="4 5">
    <name type="scientific">Paracoccus pacificus</name>
    <dbReference type="NCBI Taxonomy" id="1463598"/>
    <lineage>
        <taxon>Bacteria</taxon>
        <taxon>Pseudomonadati</taxon>
        <taxon>Pseudomonadota</taxon>
        <taxon>Alphaproteobacteria</taxon>
        <taxon>Rhodobacterales</taxon>
        <taxon>Paracoccaceae</taxon>
        <taxon>Paracoccus</taxon>
    </lineage>
</organism>
<keyword evidence="1" id="KW-0472">Membrane</keyword>
<dbReference type="InterPro" id="IPR029062">
    <property type="entry name" value="Class_I_gatase-like"/>
</dbReference>
<dbReference type="PANTHER" id="PTHR37464">
    <property type="entry name" value="BLL2463 PROTEIN"/>
    <property type="match status" value="1"/>
</dbReference>
<feature type="transmembrane region" description="Helical" evidence="1">
    <location>
        <begin position="7"/>
        <end position="27"/>
    </location>
</feature>
<evidence type="ECO:0000256" key="1">
    <source>
        <dbReference type="SAM" id="Phobius"/>
    </source>
</evidence>
<dbReference type="InterPro" id="IPR025297">
    <property type="entry name" value="DUF4159"/>
</dbReference>
<dbReference type="InterPro" id="IPR024163">
    <property type="entry name" value="Aerotolerance_reg_N"/>
</dbReference>
<evidence type="ECO:0000259" key="2">
    <source>
        <dbReference type="Pfam" id="PF07584"/>
    </source>
</evidence>
<dbReference type="CDD" id="cd03143">
    <property type="entry name" value="A4_beta-galactosidase_middle_domain"/>
    <property type="match status" value="1"/>
</dbReference>
<dbReference type="SUPFAM" id="SSF52317">
    <property type="entry name" value="Class I glutamine amidotransferase-like"/>
    <property type="match status" value="1"/>
</dbReference>
<accession>A0ABW4R527</accession>
<dbReference type="InterPro" id="IPR011933">
    <property type="entry name" value="Double_TM_dom"/>
</dbReference>
<feature type="transmembrane region" description="Helical" evidence="1">
    <location>
        <begin position="61"/>
        <end position="83"/>
    </location>
</feature>
<dbReference type="Proteomes" id="UP001597213">
    <property type="component" value="Unassembled WGS sequence"/>
</dbReference>
<dbReference type="RefSeq" id="WP_379140702.1">
    <property type="nucleotide sequence ID" value="NZ_JBHUEN010000013.1"/>
</dbReference>
<dbReference type="EMBL" id="JBHUEN010000013">
    <property type="protein sequence ID" value="MFD1881120.1"/>
    <property type="molecule type" value="Genomic_DNA"/>
</dbReference>
<comment type="caution">
    <text evidence="4">The sequence shown here is derived from an EMBL/GenBank/DDBJ whole genome shotgun (WGS) entry which is preliminary data.</text>
</comment>
<keyword evidence="1" id="KW-1133">Transmembrane helix</keyword>
<keyword evidence="1" id="KW-0812">Transmembrane</keyword>
<reference evidence="5" key="1">
    <citation type="journal article" date="2019" name="Int. J. Syst. Evol. Microbiol.">
        <title>The Global Catalogue of Microorganisms (GCM) 10K type strain sequencing project: providing services to taxonomists for standard genome sequencing and annotation.</title>
        <authorList>
            <consortium name="The Broad Institute Genomics Platform"/>
            <consortium name="The Broad Institute Genome Sequencing Center for Infectious Disease"/>
            <person name="Wu L."/>
            <person name="Ma J."/>
        </authorList>
    </citation>
    <scope>NUCLEOTIDE SEQUENCE [LARGE SCALE GENOMIC DNA]</scope>
    <source>
        <strain evidence="5">CCUG 56029</strain>
    </source>
</reference>
<evidence type="ECO:0000259" key="3">
    <source>
        <dbReference type="Pfam" id="PF13709"/>
    </source>
</evidence>
<feature type="transmembrane region" description="Helical" evidence="1">
    <location>
        <begin position="625"/>
        <end position="644"/>
    </location>
</feature>
<evidence type="ECO:0000313" key="4">
    <source>
        <dbReference type="EMBL" id="MFD1881120.1"/>
    </source>
</evidence>
<dbReference type="PANTHER" id="PTHR37464:SF1">
    <property type="entry name" value="BLL2463 PROTEIN"/>
    <property type="match status" value="1"/>
</dbReference>